<dbReference type="AlphaFoldDB" id="A0ABD1W4Y7"/>
<evidence type="ECO:0000256" key="1">
    <source>
        <dbReference type="SAM" id="MobiDB-lite"/>
    </source>
</evidence>
<feature type="compositionally biased region" description="Low complexity" evidence="1">
    <location>
        <begin position="159"/>
        <end position="173"/>
    </location>
</feature>
<sequence length="438" mass="50225">MDSKMIKPKALLKPLLLKDYLLDDFSSCSSNGFKSFPRKQCCTTVRFLIDIDLKNKQPKYSNFKKNPPPLLKNPSKSASSTALNSAFQCVINAVKHLPFAAVKSPAAEQKKLKKSILPRSLSKKILKKSFWKRTSHKEMERWKSLDQLVKEKSGQLDLSISSASDSNNSKTNSWSESDFTASDDSLPFSTEVTNDVVATRLPEKKVVAATNGDVSMDSNSTTSSETNASTYSTQTKKKLMKKLERFEYLAQLKPVNLAKRFVGQDSDDNESVESTQHHYGEKFISDIEEEKEAENQDEQNALELLHLTKCKMPSLCLKLKAETLLLDYFREKITNGCLHSEKKSVVNSFYDEIFEEARDWINGKPHELYLEWGVQKNRQAYLKDMEKGREWTTLYEQKQEETIKKLHIVASFQVFYWGGDLVVLWQFWSLKMIGKLLF</sequence>
<accession>A0ABD1W4Y7</accession>
<gene>
    <name evidence="2" type="ORF">Fot_13201</name>
</gene>
<protein>
    <submittedName>
        <fullName evidence="2">Uncharacterized protein</fullName>
    </submittedName>
</protein>
<reference evidence="3" key="1">
    <citation type="submission" date="2024-07" db="EMBL/GenBank/DDBJ databases">
        <title>Two chromosome-level genome assemblies of Korean endemic species Abeliophyllum distichum and Forsythia ovata (Oleaceae).</title>
        <authorList>
            <person name="Jang H."/>
        </authorList>
    </citation>
    <scope>NUCLEOTIDE SEQUENCE [LARGE SCALE GENOMIC DNA]</scope>
</reference>
<dbReference type="Proteomes" id="UP001604277">
    <property type="component" value="Unassembled WGS sequence"/>
</dbReference>
<keyword evidence="3" id="KW-1185">Reference proteome</keyword>
<organism evidence="2 3">
    <name type="scientific">Forsythia ovata</name>
    <dbReference type="NCBI Taxonomy" id="205694"/>
    <lineage>
        <taxon>Eukaryota</taxon>
        <taxon>Viridiplantae</taxon>
        <taxon>Streptophyta</taxon>
        <taxon>Embryophyta</taxon>
        <taxon>Tracheophyta</taxon>
        <taxon>Spermatophyta</taxon>
        <taxon>Magnoliopsida</taxon>
        <taxon>eudicotyledons</taxon>
        <taxon>Gunneridae</taxon>
        <taxon>Pentapetalae</taxon>
        <taxon>asterids</taxon>
        <taxon>lamiids</taxon>
        <taxon>Lamiales</taxon>
        <taxon>Oleaceae</taxon>
        <taxon>Forsythieae</taxon>
        <taxon>Forsythia</taxon>
    </lineage>
</organism>
<dbReference type="PANTHER" id="PTHR33623:SF4">
    <property type="entry name" value="DUF4378 DOMAIN-CONTAINING PROTEIN"/>
    <property type="match status" value="1"/>
</dbReference>
<feature type="region of interest" description="Disordered" evidence="1">
    <location>
        <begin position="210"/>
        <end position="230"/>
    </location>
</feature>
<proteinExistence type="predicted"/>
<dbReference type="EMBL" id="JBFOLJ010000004">
    <property type="protein sequence ID" value="KAL2543968.1"/>
    <property type="molecule type" value="Genomic_DNA"/>
</dbReference>
<dbReference type="PANTHER" id="PTHR33623">
    <property type="entry name" value="OS04G0572500 PROTEIN"/>
    <property type="match status" value="1"/>
</dbReference>
<evidence type="ECO:0000313" key="2">
    <source>
        <dbReference type="EMBL" id="KAL2543968.1"/>
    </source>
</evidence>
<name>A0ABD1W4Y7_9LAMI</name>
<feature type="region of interest" description="Disordered" evidence="1">
    <location>
        <begin position="159"/>
        <end position="181"/>
    </location>
</feature>
<evidence type="ECO:0000313" key="3">
    <source>
        <dbReference type="Proteomes" id="UP001604277"/>
    </source>
</evidence>
<comment type="caution">
    <text evidence="2">The sequence shown here is derived from an EMBL/GenBank/DDBJ whole genome shotgun (WGS) entry which is preliminary data.</text>
</comment>
<feature type="compositionally biased region" description="Low complexity" evidence="1">
    <location>
        <begin position="215"/>
        <end position="230"/>
    </location>
</feature>